<keyword evidence="3" id="KW-1185">Reference proteome</keyword>
<gene>
    <name evidence="2" type="ORF">RJ639_003439</name>
</gene>
<dbReference type="Proteomes" id="UP001188597">
    <property type="component" value="Unassembled WGS sequence"/>
</dbReference>
<dbReference type="PANTHER" id="PTHR15827">
    <property type="entry name" value="CYCLIN-DEPENDENT KINASE 2-INTERACTING PROTEIN"/>
    <property type="match status" value="1"/>
</dbReference>
<reference evidence="2" key="1">
    <citation type="submission" date="2022-12" db="EMBL/GenBank/DDBJ databases">
        <title>Draft genome assemblies for two species of Escallonia (Escalloniales).</title>
        <authorList>
            <person name="Chanderbali A."/>
            <person name="Dervinis C."/>
            <person name="Anghel I."/>
            <person name="Soltis D."/>
            <person name="Soltis P."/>
            <person name="Zapata F."/>
        </authorList>
    </citation>
    <scope>NUCLEOTIDE SEQUENCE</scope>
    <source>
        <strain evidence="2">UCBG64.0493</strain>
        <tissue evidence="2">Leaf</tissue>
    </source>
</reference>
<evidence type="ECO:0000256" key="1">
    <source>
        <dbReference type="SAM" id="MobiDB-lite"/>
    </source>
</evidence>
<evidence type="ECO:0000313" key="3">
    <source>
        <dbReference type="Proteomes" id="UP001188597"/>
    </source>
</evidence>
<feature type="region of interest" description="Disordered" evidence="1">
    <location>
        <begin position="1"/>
        <end position="53"/>
    </location>
</feature>
<sequence length="336" mass="38160">MEQTLNPAQSQSLPSSSPSSSSESTETHPENASRRTSSPAPPLTPAAPSSRLWRPAAQRNLRNQWSNLSTYRQKWPSLSSAALSHASSLVNAHLSQRHFHIPFFKSFYVRLVLVNRYMKDMELGVLSNMPNIKQKACQKLFRQQEFHRSKLLSSYKSMVAVLVHMANTCRSMRCYLKGTTSSPLVQFSSCSENNNDSGDGGGVPVFTFWSISVYEKLAQELFQMFAWELNLKRLLVIELLSIRSEEAPEINELHWSDELYPGEFHDLSECNLYSGDPCEPVLPKFEGWKSDTSDQQPHHEVLQVYLTAWLADVNIDKYRVDEIFAVVGEEMHVALS</sequence>
<accession>A0AA89AXP7</accession>
<feature type="compositionally biased region" description="Low complexity" evidence="1">
    <location>
        <begin position="9"/>
        <end position="24"/>
    </location>
</feature>
<comment type="caution">
    <text evidence="2">The sequence shown here is derived from an EMBL/GenBank/DDBJ whole genome shotgun (WGS) entry which is preliminary data.</text>
</comment>
<dbReference type="AlphaFoldDB" id="A0AA89AXP7"/>
<dbReference type="EMBL" id="JAVXUP010000937">
    <property type="protein sequence ID" value="KAK3018418.1"/>
    <property type="molecule type" value="Genomic_DNA"/>
</dbReference>
<evidence type="ECO:0000313" key="2">
    <source>
        <dbReference type="EMBL" id="KAK3018418.1"/>
    </source>
</evidence>
<organism evidence="2 3">
    <name type="scientific">Escallonia herrerae</name>
    <dbReference type="NCBI Taxonomy" id="1293975"/>
    <lineage>
        <taxon>Eukaryota</taxon>
        <taxon>Viridiplantae</taxon>
        <taxon>Streptophyta</taxon>
        <taxon>Embryophyta</taxon>
        <taxon>Tracheophyta</taxon>
        <taxon>Spermatophyta</taxon>
        <taxon>Magnoliopsida</taxon>
        <taxon>eudicotyledons</taxon>
        <taxon>Gunneridae</taxon>
        <taxon>Pentapetalae</taxon>
        <taxon>asterids</taxon>
        <taxon>campanulids</taxon>
        <taxon>Escalloniales</taxon>
        <taxon>Escalloniaceae</taxon>
        <taxon>Escallonia</taxon>
    </lineage>
</organism>
<dbReference type="PANTHER" id="PTHR15827:SF2">
    <property type="entry name" value="CYCLIN-DEPENDENT KINASE 2-INTERACTING PROTEIN"/>
    <property type="match status" value="1"/>
</dbReference>
<proteinExistence type="predicted"/>
<protein>
    <submittedName>
        <fullName evidence="2">Uncharacterized protein</fullName>
    </submittedName>
</protein>
<name>A0AA89AXP7_9ASTE</name>